<dbReference type="EMBL" id="CAIX01001174">
    <property type="protein sequence ID" value="CCI11534.1"/>
    <property type="molecule type" value="Genomic_DNA"/>
</dbReference>
<sequence>MLEYNATEFHAWRQGYMVYDAAKFIANTMQFKQQGREYVVRIQLPNSKQLWRRNRHDCEIHKKHISGGMVASELYNRIVIEGTRDVCSCREGGLYSKQLNRCSTKPHHNHSAHNFDVTNMEL</sequence>
<comment type="caution">
    <text evidence="1">The sequence shown here is derived from an EMBL/GenBank/DDBJ whole genome shotgun (WGS) entry which is preliminary data.</text>
</comment>
<evidence type="ECO:0000313" key="1">
    <source>
        <dbReference type="EMBL" id="CCI11534.1"/>
    </source>
</evidence>
<keyword evidence="2" id="KW-1185">Reference proteome</keyword>
<reference evidence="1 2" key="1">
    <citation type="submission" date="2012-05" db="EMBL/GenBank/DDBJ databases">
        <title>Recombination and specialization in a pathogen metapopulation.</title>
        <authorList>
            <person name="Gardiner A."/>
            <person name="Kemen E."/>
            <person name="Schultz-Larsen T."/>
            <person name="MacLean D."/>
            <person name="Van Oosterhout C."/>
            <person name="Jones J.D.G."/>
        </authorList>
    </citation>
    <scope>NUCLEOTIDE SEQUENCE [LARGE SCALE GENOMIC DNA]</scope>
    <source>
        <strain evidence="1 2">Ac Nc2</strain>
    </source>
</reference>
<dbReference type="InParanoid" id="A0A024FY10"/>
<name>A0A024FY10_9STRA</name>
<proteinExistence type="predicted"/>
<dbReference type="Proteomes" id="UP000053237">
    <property type="component" value="Unassembled WGS sequence"/>
</dbReference>
<organism evidence="1 2">
    <name type="scientific">Albugo candida</name>
    <dbReference type="NCBI Taxonomy" id="65357"/>
    <lineage>
        <taxon>Eukaryota</taxon>
        <taxon>Sar</taxon>
        <taxon>Stramenopiles</taxon>
        <taxon>Oomycota</taxon>
        <taxon>Peronosporomycetes</taxon>
        <taxon>Albuginales</taxon>
        <taxon>Albuginaceae</taxon>
        <taxon>Albugo</taxon>
    </lineage>
</organism>
<protein>
    <submittedName>
        <fullName evidence="1">Uncharacterized protein</fullName>
    </submittedName>
</protein>
<accession>A0A024FY10</accession>
<gene>
    <name evidence="1" type="ORF">BN9_130870</name>
</gene>
<evidence type="ECO:0000313" key="2">
    <source>
        <dbReference type="Proteomes" id="UP000053237"/>
    </source>
</evidence>
<dbReference type="AlphaFoldDB" id="A0A024FY10"/>